<name>A0A4Q7N4G1_9BACT</name>
<evidence type="ECO:0000313" key="4">
    <source>
        <dbReference type="EMBL" id="RZS75896.1"/>
    </source>
</evidence>
<protein>
    <submittedName>
        <fullName evidence="4">Polysaccharide deacetylase</fullName>
    </submittedName>
</protein>
<dbReference type="Pfam" id="PF01522">
    <property type="entry name" value="Polysacc_deac_1"/>
    <property type="match status" value="1"/>
</dbReference>
<dbReference type="InterPro" id="IPR051398">
    <property type="entry name" value="Polysacch_Deacetylase"/>
</dbReference>
<sequence length="264" mass="30222">MMYWYILMVAILGLVTFLFIKVSRPAGPCLRVLMYHKVSGNGERDFLTVTADQLSTQWKYLKSEGYSPILFSDLVQFVQQGKALPPKPVLLTFDDGYKDNYEVMYPILQHLGMKANIFLVPGYLKQQMHSSDGVYLDLSEIRIMKSSLVEFGLHSYDHQSYKTLSPEALQLDIRKTADWLSAQGIPFQPCIAFPYGAYPKKNPVKYKRFTEALEKSGMVLAFRIGNRLNAMPLKKPLLVQRLDIRGDDSFEDFVRLVKKGKAVF</sequence>
<dbReference type="GO" id="GO:0005975">
    <property type="term" value="P:carbohydrate metabolic process"/>
    <property type="evidence" value="ECO:0007669"/>
    <property type="project" value="InterPro"/>
</dbReference>
<reference evidence="4 5" key="1">
    <citation type="submission" date="2019-02" db="EMBL/GenBank/DDBJ databases">
        <title>Genomic Encyclopedia of Type Strains, Phase IV (KMG-IV): sequencing the most valuable type-strain genomes for metagenomic binning, comparative biology and taxonomic classification.</title>
        <authorList>
            <person name="Goeker M."/>
        </authorList>
    </citation>
    <scope>NUCLEOTIDE SEQUENCE [LARGE SCALE GENOMIC DNA]</scope>
    <source>
        <strain evidence="4 5">DSM 18116</strain>
    </source>
</reference>
<evidence type="ECO:0000259" key="3">
    <source>
        <dbReference type="PROSITE" id="PS51677"/>
    </source>
</evidence>
<evidence type="ECO:0000256" key="2">
    <source>
        <dbReference type="ARBA" id="ARBA00022729"/>
    </source>
</evidence>
<dbReference type="CDD" id="cd10918">
    <property type="entry name" value="CE4_NodB_like_5s_6s"/>
    <property type="match status" value="1"/>
</dbReference>
<keyword evidence="2" id="KW-0732">Signal</keyword>
<comment type="subcellular location">
    <subcellularLocation>
        <location evidence="1">Secreted</location>
    </subcellularLocation>
</comment>
<comment type="caution">
    <text evidence="4">The sequence shown here is derived from an EMBL/GenBank/DDBJ whole genome shotgun (WGS) entry which is preliminary data.</text>
</comment>
<dbReference type="AlphaFoldDB" id="A0A4Q7N4G1"/>
<evidence type="ECO:0000256" key="1">
    <source>
        <dbReference type="ARBA" id="ARBA00004613"/>
    </source>
</evidence>
<dbReference type="GO" id="GO:0016810">
    <property type="term" value="F:hydrolase activity, acting on carbon-nitrogen (but not peptide) bonds"/>
    <property type="evidence" value="ECO:0007669"/>
    <property type="project" value="InterPro"/>
</dbReference>
<dbReference type="RefSeq" id="WP_130540230.1">
    <property type="nucleotide sequence ID" value="NZ_CP042431.1"/>
</dbReference>
<gene>
    <name evidence="4" type="ORF">EV199_1772</name>
</gene>
<dbReference type="EMBL" id="SGXA01000001">
    <property type="protein sequence ID" value="RZS75896.1"/>
    <property type="molecule type" value="Genomic_DNA"/>
</dbReference>
<dbReference type="Proteomes" id="UP000293874">
    <property type="component" value="Unassembled WGS sequence"/>
</dbReference>
<dbReference type="GO" id="GO:0005576">
    <property type="term" value="C:extracellular region"/>
    <property type="evidence" value="ECO:0007669"/>
    <property type="project" value="UniProtKB-SubCell"/>
</dbReference>
<dbReference type="SUPFAM" id="SSF88713">
    <property type="entry name" value="Glycoside hydrolase/deacetylase"/>
    <property type="match status" value="1"/>
</dbReference>
<dbReference type="PROSITE" id="PS51677">
    <property type="entry name" value="NODB"/>
    <property type="match status" value="1"/>
</dbReference>
<dbReference type="PANTHER" id="PTHR34216:SF3">
    <property type="entry name" value="POLY-BETA-1,6-N-ACETYL-D-GLUCOSAMINE N-DEACETYLASE"/>
    <property type="match status" value="1"/>
</dbReference>
<dbReference type="InterPro" id="IPR002509">
    <property type="entry name" value="NODB_dom"/>
</dbReference>
<feature type="domain" description="NodB homology" evidence="3">
    <location>
        <begin position="87"/>
        <end position="264"/>
    </location>
</feature>
<proteinExistence type="predicted"/>
<evidence type="ECO:0000313" key="5">
    <source>
        <dbReference type="Proteomes" id="UP000293874"/>
    </source>
</evidence>
<keyword evidence="5" id="KW-1185">Reference proteome</keyword>
<dbReference type="Gene3D" id="3.20.20.370">
    <property type="entry name" value="Glycoside hydrolase/deacetylase"/>
    <property type="match status" value="1"/>
</dbReference>
<dbReference type="PANTHER" id="PTHR34216">
    <property type="match status" value="1"/>
</dbReference>
<organism evidence="4 5">
    <name type="scientific">Pseudobacter ginsenosidimutans</name>
    <dbReference type="NCBI Taxonomy" id="661488"/>
    <lineage>
        <taxon>Bacteria</taxon>
        <taxon>Pseudomonadati</taxon>
        <taxon>Bacteroidota</taxon>
        <taxon>Chitinophagia</taxon>
        <taxon>Chitinophagales</taxon>
        <taxon>Chitinophagaceae</taxon>
        <taxon>Pseudobacter</taxon>
    </lineage>
</organism>
<accession>A0A4Q7N4G1</accession>
<dbReference type="InterPro" id="IPR011330">
    <property type="entry name" value="Glyco_hydro/deAcase_b/a-brl"/>
</dbReference>